<feature type="transmembrane region" description="Helical" evidence="1">
    <location>
        <begin position="12"/>
        <end position="33"/>
    </location>
</feature>
<dbReference type="Proteomes" id="UP001239522">
    <property type="component" value="Chromosome"/>
</dbReference>
<keyword evidence="1" id="KW-1133">Transmembrane helix</keyword>
<feature type="domain" description="Putative Flp pilus-assembly TadG-like N-terminal" evidence="2">
    <location>
        <begin position="10"/>
        <end position="56"/>
    </location>
</feature>
<dbReference type="RefSeq" id="WP_306056954.1">
    <property type="nucleotide sequence ID" value="NZ_CP120997.1"/>
</dbReference>
<name>A0ABY9HN58_9ACTN</name>
<evidence type="ECO:0000259" key="2">
    <source>
        <dbReference type="Pfam" id="PF13400"/>
    </source>
</evidence>
<dbReference type="InterPro" id="IPR028087">
    <property type="entry name" value="Tad_N"/>
</dbReference>
<evidence type="ECO:0000313" key="3">
    <source>
        <dbReference type="EMBL" id="WLQ35972.1"/>
    </source>
</evidence>
<keyword evidence="1" id="KW-0812">Transmembrane</keyword>
<protein>
    <submittedName>
        <fullName evidence="3">Pilus assembly protein TadG-related protein</fullName>
    </submittedName>
</protein>
<gene>
    <name evidence="3" type="ORF">P8A18_22210</name>
</gene>
<keyword evidence="4" id="KW-1185">Reference proteome</keyword>
<organism evidence="3 4">
    <name type="scientific">Streptomyces castrisilvae</name>
    <dbReference type="NCBI Taxonomy" id="3033811"/>
    <lineage>
        <taxon>Bacteria</taxon>
        <taxon>Bacillati</taxon>
        <taxon>Actinomycetota</taxon>
        <taxon>Actinomycetes</taxon>
        <taxon>Kitasatosporales</taxon>
        <taxon>Streptomycetaceae</taxon>
        <taxon>Streptomyces</taxon>
    </lineage>
</organism>
<accession>A0ABY9HN58</accession>
<evidence type="ECO:0000256" key="1">
    <source>
        <dbReference type="SAM" id="Phobius"/>
    </source>
</evidence>
<evidence type="ECO:0000313" key="4">
    <source>
        <dbReference type="Proteomes" id="UP001239522"/>
    </source>
</evidence>
<sequence>MSLRFHSESGQAAPLYIAAIVGLLFVALILLAFGEADIHRNGAQSAADAAALAAAKESRSLLEPDLKAHLADLEYFDSVFNTAFLGGRGDACGKAFAFAGRNKATDVRCRPLADGRWGYEVRLKSSKGMSTNSVPGVGGKKAEAVAVAVVEPRCTFIPDPDSDPDAVPDPDAEAAPIGKVRCDGDLEWAVDPEDLTFMPDVADLFSVRLAED</sequence>
<reference evidence="3 4" key="1">
    <citation type="submission" date="2023-03" db="EMBL/GenBank/DDBJ databases">
        <title>Isolation and description of six Streptomyces strains from soil environments, able to metabolize different microbial glucans.</title>
        <authorList>
            <person name="Widen T."/>
            <person name="Larsbrink J."/>
        </authorList>
    </citation>
    <scope>NUCLEOTIDE SEQUENCE [LARGE SCALE GENOMIC DNA]</scope>
    <source>
        <strain evidence="3 4">Mut1</strain>
    </source>
</reference>
<keyword evidence="1" id="KW-0472">Membrane</keyword>
<dbReference type="EMBL" id="CP120997">
    <property type="protein sequence ID" value="WLQ35972.1"/>
    <property type="molecule type" value="Genomic_DNA"/>
</dbReference>
<proteinExistence type="predicted"/>
<dbReference type="Pfam" id="PF13400">
    <property type="entry name" value="Tad"/>
    <property type="match status" value="1"/>
</dbReference>